<sequence length="107" mass="11916">MPSYLAPFITLGTDRAHYRVRPCRTYTVRTIGRLGSTHAPGSATPVVPPLSTIATPDYPSPSLNFHGTGGGETDGDRVREFDESGFEVENECPEFELGGRYRRWKWV</sequence>
<dbReference type="EMBL" id="ML179973">
    <property type="protein sequence ID" value="THU79812.1"/>
    <property type="molecule type" value="Genomic_DNA"/>
</dbReference>
<reference evidence="2 3" key="1">
    <citation type="journal article" date="2019" name="Nat. Ecol. Evol.">
        <title>Megaphylogeny resolves global patterns of mushroom evolution.</title>
        <authorList>
            <person name="Varga T."/>
            <person name="Krizsan K."/>
            <person name="Foldi C."/>
            <person name="Dima B."/>
            <person name="Sanchez-Garcia M."/>
            <person name="Sanchez-Ramirez S."/>
            <person name="Szollosi G.J."/>
            <person name="Szarkandi J.G."/>
            <person name="Papp V."/>
            <person name="Albert L."/>
            <person name="Andreopoulos W."/>
            <person name="Angelini C."/>
            <person name="Antonin V."/>
            <person name="Barry K.W."/>
            <person name="Bougher N.L."/>
            <person name="Buchanan P."/>
            <person name="Buyck B."/>
            <person name="Bense V."/>
            <person name="Catcheside P."/>
            <person name="Chovatia M."/>
            <person name="Cooper J."/>
            <person name="Damon W."/>
            <person name="Desjardin D."/>
            <person name="Finy P."/>
            <person name="Geml J."/>
            <person name="Haridas S."/>
            <person name="Hughes K."/>
            <person name="Justo A."/>
            <person name="Karasinski D."/>
            <person name="Kautmanova I."/>
            <person name="Kiss B."/>
            <person name="Kocsube S."/>
            <person name="Kotiranta H."/>
            <person name="LaButti K.M."/>
            <person name="Lechner B.E."/>
            <person name="Liimatainen K."/>
            <person name="Lipzen A."/>
            <person name="Lukacs Z."/>
            <person name="Mihaltcheva S."/>
            <person name="Morgado L.N."/>
            <person name="Niskanen T."/>
            <person name="Noordeloos M.E."/>
            <person name="Ohm R.A."/>
            <person name="Ortiz-Santana B."/>
            <person name="Ovrebo C."/>
            <person name="Racz N."/>
            <person name="Riley R."/>
            <person name="Savchenko A."/>
            <person name="Shiryaev A."/>
            <person name="Soop K."/>
            <person name="Spirin V."/>
            <person name="Szebenyi C."/>
            <person name="Tomsovsky M."/>
            <person name="Tulloss R.E."/>
            <person name="Uehling J."/>
            <person name="Grigoriev I.V."/>
            <person name="Vagvolgyi C."/>
            <person name="Papp T."/>
            <person name="Martin F.M."/>
            <person name="Miettinen O."/>
            <person name="Hibbett D.S."/>
            <person name="Nagy L.G."/>
        </authorList>
    </citation>
    <scope>NUCLEOTIDE SEQUENCE [LARGE SCALE GENOMIC DNA]</scope>
    <source>
        <strain evidence="2 3">CBS 962.96</strain>
    </source>
</reference>
<evidence type="ECO:0000313" key="3">
    <source>
        <dbReference type="Proteomes" id="UP000297245"/>
    </source>
</evidence>
<dbReference type="Proteomes" id="UP000297245">
    <property type="component" value="Unassembled WGS sequence"/>
</dbReference>
<evidence type="ECO:0000313" key="2">
    <source>
        <dbReference type="EMBL" id="THU79812.1"/>
    </source>
</evidence>
<protein>
    <submittedName>
        <fullName evidence="2">Uncharacterized protein</fullName>
    </submittedName>
</protein>
<gene>
    <name evidence="2" type="ORF">K435DRAFT_875039</name>
</gene>
<dbReference type="AlphaFoldDB" id="A0A4S8KV61"/>
<proteinExistence type="predicted"/>
<name>A0A4S8KV61_DENBC</name>
<keyword evidence="3" id="KW-1185">Reference proteome</keyword>
<evidence type="ECO:0000256" key="1">
    <source>
        <dbReference type="SAM" id="MobiDB-lite"/>
    </source>
</evidence>
<organism evidence="2 3">
    <name type="scientific">Dendrothele bispora (strain CBS 962.96)</name>
    <dbReference type="NCBI Taxonomy" id="1314807"/>
    <lineage>
        <taxon>Eukaryota</taxon>
        <taxon>Fungi</taxon>
        <taxon>Dikarya</taxon>
        <taxon>Basidiomycota</taxon>
        <taxon>Agaricomycotina</taxon>
        <taxon>Agaricomycetes</taxon>
        <taxon>Agaricomycetidae</taxon>
        <taxon>Agaricales</taxon>
        <taxon>Agaricales incertae sedis</taxon>
        <taxon>Dendrothele</taxon>
    </lineage>
</organism>
<accession>A0A4S8KV61</accession>
<feature type="region of interest" description="Disordered" evidence="1">
    <location>
        <begin position="34"/>
        <end position="78"/>
    </location>
</feature>